<dbReference type="SMART" id="SM00345">
    <property type="entry name" value="HTH_GNTR"/>
    <property type="match status" value="1"/>
</dbReference>
<evidence type="ECO:0000256" key="1">
    <source>
        <dbReference type="ARBA" id="ARBA00023015"/>
    </source>
</evidence>
<dbReference type="InterPro" id="IPR036390">
    <property type="entry name" value="WH_DNA-bd_sf"/>
</dbReference>
<feature type="domain" description="HTH gntR-type" evidence="4">
    <location>
        <begin position="25"/>
        <end position="92"/>
    </location>
</feature>
<dbReference type="InterPro" id="IPR011711">
    <property type="entry name" value="GntR_C"/>
</dbReference>
<evidence type="ECO:0000313" key="5">
    <source>
        <dbReference type="EMBL" id="CAB4753384.1"/>
    </source>
</evidence>
<protein>
    <submittedName>
        <fullName evidence="5">Unannotated protein</fullName>
    </submittedName>
</protein>
<dbReference type="SUPFAM" id="SSF48008">
    <property type="entry name" value="GntR ligand-binding domain-like"/>
    <property type="match status" value="1"/>
</dbReference>
<dbReference type="Gene3D" id="1.10.10.10">
    <property type="entry name" value="Winged helix-like DNA-binding domain superfamily/Winged helix DNA-binding domain"/>
    <property type="match status" value="1"/>
</dbReference>
<keyword evidence="2" id="KW-0238">DNA-binding</keyword>
<evidence type="ECO:0000256" key="2">
    <source>
        <dbReference type="ARBA" id="ARBA00023125"/>
    </source>
</evidence>
<dbReference type="Pfam" id="PF07729">
    <property type="entry name" value="FCD"/>
    <property type="match status" value="1"/>
</dbReference>
<proteinExistence type="predicted"/>
<accession>A0A6J6U2U4</accession>
<dbReference type="InterPro" id="IPR000524">
    <property type="entry name" value="Tscrpt_reg_HTH_GntR"/>
</dbReference>
<dbReference type="InterPro" id="IPR036388">
    <property type="entry name" value="WH-like_DNA-bd_sf"/>
</dbReference>
<dbReference type="PANTHER" id="PTHR43537:SF5">
    <property type="entry name" value="UXU OPERON TRANSCRIPTIONAL REGULATOR"/>
    <property type="match status" value="1"/>
</dbReference>
<sequence length="231" mass="25894">MTKVKSDNAEAMPDEYWLSVGLDHRSLGQTITERLRDQILINQLKPGERLIADDLALTFGVSRSMIREALLLLATEGFINIIPRKGTFVTQMSAKQANDLFEVRLLLEGQVASLAAERRTAENLRDLRETADFGLAAALAGNVDQLPALNTRFHNLLADTADNDYLTETLSRLSNIIQWVYSRRIIERSTDSWKEHLRIVDAIEQMDPNAAKAAAHDHITRAWAAYQQPAG</sequence>
<keyword evidence="3" id="KW-0804">Transcription</keyword>
<keyword evidence="1" id="KW-0805">Transcription regulation</keyword>
<dbReference type="GO" id="GO:0003677">
    <property type="term" value="F:DNA binding"/>
    <property type="evidence" value="ECO:0007669"/>
    <property type="project" value="UniProtKB-KW"/>
</dbReference>
<reference evidence="5" key="1">
    <citation type="submission" date="2020-05" db="EMBL/GenBank/DDBJ databases">
        <authorList>
            <person name="Chiriac C."/>
            <person name="Salcher M."/>
            <person name="Ghai R."/>
            <person name="Kavagutti S V."/>
        </authorList>
    </citation>
    <scope>NUCLEOTIDE SEQUENCE</scope>
</reference>
<evidence type="ECO:0000259" key="4">
    <source>
        <dbReference type="PROSITE" id="PS50949"/>
    </source>
</evidence>
<dbReference type="CDD" id="cd07377">
    <property type="entry name" value="WHTH_GntR"/>
    <property type="match status" value="1"/>
</dbReference>
<evidence type="ECO:0000256" key="3">
    <source>
        <dbReference type="ARBA" id="ARBA00023163"/>
    </source>
</evidence>
<dbReference type="PANTHER" id="PTHR43537">
    <property type="entry name" value="TRANSCRIPTIONAL REGULATOR, GNTR FAMILY"/>
    <property type="match status" value="1"/>
</dbReference>
<dbReference type="SUPFAM" id="SSF46785">
    <property type="entry name" value="Winged helix' DNA-binding domain"/>
    <property type="match status" value="1"/>
</dbReference>
<dbReference type="InterPro" id="IPR008920">
    <property type="entry name" value="TF_FadR/GntR_C"/>
</dbReference>
<dbReference type="EMBL" id="CAEZZM010000004">
    <property type="protein sequence ID" value="CAB4753384.1"/>
    <property type="molecule type" value="Genomic_DNA"/>
</dbReference>
<dbReference type="GO" id="GO:0003700">
    <property type="term" value="F:DNA-binding transcription factor activity"/>
    <property type="evidence" value="ECO:0007669"/>
    <property type="project" value="InterPro"/>
</dbReference>
<dbReference type="SMART" id="SM00895">
    <property type="entry name" value="FCD"/>
    <property type="match status" value="1"/>
</dbReference>
<gene>
    <name evidence="5" type="ORF">UFOPK2872_00087</name>
</gene>
<dbReference type="Pfam" id="PF00392">
    <property type="entry name" value="GntR"/>
    <property type="match status" value="1"/>
</dbReference>
<dbReference type="Gene3D" id="1.20.120.530">
    <property type="entry name" value="GntR ligand-binding domain-like"/>
    <property type="match status" value="1"/>
</dbReference>
<dbReference type="PROSITE" id="PS50949">
    <property type="entry name" value="HTH_GNTR"/>
    <property type="match status" value="1"/>
</dbReference>
<organism evidence="5">
    <name type="scientific">freshwater metagenome</name>
    <dbReference type="NCBI Taxonomy" id="449393"/>
    <lineage>
        <taxon>unclassified sequences</taxon>
        <taxon>metagenomes</taxon>
        <taxon>ecological metagenomes</taxon>
    </lineage>
</organism>
<dbReference type="AlphaFoldDB" id="A0A6J6U2U4"/>
<name>A0A6J6U2U4_9ZZZZ</name>